<dbReference type="PANTHER" id="PTHR30349">
    <property type="entry name" value="PHAGE INTEGRASE-RELATED"/>
    <property type="match status" value="1"/>
</dbReference>
<protein>
    <recommendedName>
        <fullName evidence="2">Tyr recombinase domain-containing protein</fullName>
    </recommendedName>
</protein>
<dbReference type="PROSITE" id="PS51898">
    <property type="entry name" value="TYR_RECOMBINASE"/>
    <property type="match status" value="1"/>
</dbReference>
<dbReference type="AlphaFoldDB" id="A0A5K7ZBZ9"/>
<dbReference type="Gene3D" id="1.10.443.10">
    <property type="entry name" value="Intergrase catalytic core"/>
    <property type="match status" value="1"/>
</dbReference>
<sequence>MIIKAFENDMVGGDVLKVFTRCKKTLKPGSDIRDRILSKDEFKALLAKAPRHLRPILATGYYTGMRRGEILGLTWDRVDLKGRAIRLTADMTKDGEARTIPICDALHDELKAIPRALHKSYVFLFRGKPITCVRTALRKACKEAGIVYGRFEEGGFIFHDLRHTFNTNMRKAGVAESVIMAITGHSTREMFDRYNRIDDEDTKVAVTQLEGYLENVTQTVTQEAV</sequence>
<gene>
    <name evidence="3" type="ORF">DSCW_12740</name>
</gene>
<name>A0A5K7ZBZ9_9BACT</name>
<evidence type="ECO:0000313" key="3">
    <source>
        <dbReference type="EMBL" id="BBO73857.1"/>
    </source>
</evidence>
<dbReference type="Proteomes" id="UP000427769">
    <property type="component" value="Chromosome"/>
</dbReference>
<organism evidence="3 4">
    <name type="scientific">Desulfosarcina widdelii</name>
    <dbReference type="NCBI Taxonomy" id="947919"/>
    <lineage>
        <taxon>Bacteria</taxon>
        <taxon>Pseudomonadati</taxon>
        <taxon>Thermodesulfobacteriota</taxon>
        <taxon>Desulfobacteria</taxon>
        <taxon>Desulfobacterales</taxon>
        <taxon>Desulfosarcinaceae</taxon>
        <taxon>Desulfosarcina</taxon>
    </lineage>
</organism>
<accession>A0A5K7ZBZ9</accession>
<dbReference type="CDD" id="cd00796">
    <property type="entry name" value="INT_Rci_Hp1_C"/>
    <property type="match status" value="1"/>
</dbReference>
<dbReference type="PANTHER" id="PTHR30349:SF64">
    <property type="entry name" value="PROPHAGE INTEGRASE INTD-RELATED"/>
    <property type="match status" value="1"/>
</dbReference>
<dbReference type="Pfam" id="PF00589">
    <property type="entry name" value="Phage_integrase"/>
    <property type="match status" value="1"/>
</dbReference>
<evidence type="ECO:0000313" key="4">
    <source>
        <dbReference type="Proteomes" id="UP000427769"/>
    </source>
</evidence>
<dbReference type="InterPro" id="IPR013762">
    <property type="entry name" value="Integrase-like_cat_sf"/>
</dbReference>
<dbReference type="InterPro" id="IPR011010">
    <property type="entry name" value="DNA_brk_join_enz"/>
</dbReference>
<proteinExistence type="predicted"/>
<dbReference type="OrthoDB" id="5429327at2"/>
<dbReference type="InterPro" id="IPR050090">
    <property type="entry name" value="Tyrosine_recombinase_XerCD"/>
</dbReference>
<dbReference type="GO" id="GO:0006310">
    <property type="term" value="P:DNA recombination"/>
    <property type="evidence" value="ECO:0007669"/>
    <property type="project" value="UniProtKB-KW"/>
</dbReference>
<feature type="domain" description="Tyr recombinase" evidence="2">
    <location>
        <begin position="32"/>
        <end position="207"/>
    </location>
</feature>
<dbReference type="InterPro" id="IPR002104">
    <property type="entry name" value="Integrase_catalytic"/>
</dbReference>
<keyword evidence="1" id="KW-0233">DNA recombination</keyword>
<dbReference type="GO" id="GO:0003677">
    <property type="term" value="F:DNA binding"/>
    <property type="evidence" value="ECO:0007669"/>
    <property type="project" value="InterPro"/>
</dbReference>
<evidence type="ECO:0000256" key="1">
    <source>
        <dbReference type="ARBA" id="ARBA00023172"/>
    </source>
</evidence>
<dbReference type="GO" id="GO:0015074">
    <property type="term" value="P:DNA integration"/>
    <property type="evidence" value="ECO:0007669"/>
    <property type="project" value="InterPro"/>
</dbReference>
<reference evidence="3 4" key="1">
    <citation type="submission" date="2019-11" db="EMBL/GenBank/DDBJ databases">
        <title>Comparative genomics of hydrocarbon-degrading Desulfosarcina strains.</title>
        <authorList>
            <person name="Watanabe M."/>
            <person name="Kojima H."/>
            <person name="Fukui M."/>
        </authorList>
    </citation>
    <scope>NUCLEOTIDE SEQUENCE [LARGE SCALE GENOMIC DNA]</scope>
    <source>
        <strain evidence="3 4">PP31</strain>
    </source>
</reference>
<dbReference type="KEGG" id="dwd:DSCW_12740"/>
<dbReference type="SUPFAM" id="SSF56349">
    <property type="entry name" value="DNA breaking-rejoining enzymes"/>
    <property type="match status" value="1"/>
</dbReference>
<dbReference type="EMBL" id="AP021875">
    <property type="protein sequence ID" value="BBO73857.1"/>
    <property type="molecule type" value="Genomic_DNA"/>
</dbReference>
<keyword evidence="4" id="KW-1185">Reference proteome</keyword>
<evidence type="ECO:0000259" key="2">
    <source>
        <dbReference type="PROSITE" id="PS51898"/>
    </source>
</evidence>